<dbReference type="OrthoDB" id="9816225at2"/>
<evidence type="ECO:0000256" key="4">
    <source>
        <dbReference type="SAM" id="Coils"/>
    </source>
</evidence>
<comment type="caution">
    <text evidence="6">The sequence shown here is derived from an EMBL/GenBank/DDBJ whole genome shotgun (WGS) entry which is preliminary data.</text>
</comment>
<dbReference type="InterPro" id="IPR000055">
    <property type="entry name" value="Restrct_endonuc_typeI_TRD"/>
</dbReference>
<dbReference type="Proteomes" id="UP000244090">
    <property type="component" value="Unassembled WGS sequence"/>
</dbReference>
<name>A0A2T6BYK4_9FLAO</name>
<feature type="domain" description="Type I restriction modification DNA specificity" evidence="5">
    <location>
        <begin position="206"/>
        <end position="381"/>
    </location>
</feature>
<reference evidence="6 7" key="1">
    <citation type="submission" date="2018-04" db="EMBL/GenBank/DDBJ databases">
        <title>Genomic Encyclopedia of Archaeal and Bacterial Type Strains, Phase II (KMG-II): from individual species to whole genera.</title>
        <authorList>
            <person name="Goeker M."/>
        </authorList>
    </citation>
    <scope>NUCLEOTIDE SEQUENCE [LARGE SCALE GENOMIC DNA]</scope>
    <source>
        <strain evidence="6 7">DSM 25731</strain>
    </source>
</reference>
<evidence type="ECO:0000256" key="2">
    <source>
        <dbReference type="ARBA" id="ARBA00022747"/>
    </source>
</evidence>
<accession>A0A2T6BYK4</accession>
<dbReference type="RefSeq" id="WP_108115223.1">
    <property type="nucleotide sequence ID" value="NZ_QBKT01000005.1"/>
</dbReference>
<protein>
    <submittedName>
        <fullName evidence="6">Restriction endonuclease S subunit</fullName>
    </submittedName>
</protein>
<dbReference type="CDD" id="cd17278">
    <property type="entry name" value="RMtype1_S_LdeBORF1052P-TRD2-CR2"/>
    <property type="match status" value="1"/>
</dbReference>
<dbReference type="PANTHER" id="PTHR30408">
    <property type="entry name" value="TYPE-1 RESTRICTION ENZYME ECOKI SPECIFICITY PROTEIN"/>
    <property type="match status" value="1"/>
</dbReference>
<evidence type="ECO:0000256" key="1">
    <source>
        <dbReference type="ARBA" id="ARBA00010923"/>
    </source>
</evidence>
<dbReference type="Gene3D" id="3.90.220.20">
    <property type="entry name" value="DNA methylase specificity domains"/>
    <property type="match status" value="2"/>
</dbReference>
<keyword evidence="2" id="KW-0680">Restriction system</keyword>
<keyword evidence="4" id="KW-0175">Coiled coil</keyword>
<dbReference type="GO" id="GO:0003677">
    <property type="term" value="F:DNA binding"/>
    <property type="evidence" value="ECO:0007669"/>
    <property type="project" value="UniProtKB-KW"/>
</dbReference>
<proteinExistence type="inferred from homology"/>
<dbReference type="GO" id="GO:0009307">
    <property type="term" value="P:DNA restriction-modification system"/>
    <property type="evidence" value="ECO:0007669"/>
    <property type="project" value="UniProtKB-KW"/>
</dbReference>
<organism evidence="6 7">
    <name type="scientific">Kordia periserrulae</name>
    <dbReference type="NCBI Taxonomy" id="701523"/>
    <lineage>
        <taxon>Bacteria</taxon>
        <taxon>Pseudomonadati</taxon>
        <taxon>Bacteroidota</taxon>
        <taxon>Flavobacteriia</taxon>
        <taxon>Flavobacteriales</taxon>
        <taxon>Flavobacteriaceae</taxon>
        <taxon>Kordia</taxon>
    </lineage>
</organism>
<dbReference type="Pfam" id="PF01420">
    <property type="entry name" value="Methylase_S"/>
    <property type="match status" value="2"/>
</dbReference>
<keyword evidence="6" id="KW-0378">Hydrolase</keyword>
<comment type="similarity">
    <text evidence="1">Belongs to the type-I restriction system S methylase family.</text>
</comment>
<feature type="coiled-coil region" evidence="4">
    <location>
        <begin position="376"/>
        <end position="403"/>
    </location>
</feature>
<keyword evidence="7" id="KW-1185">Reference proteome</keyword>
<sequence length="410" mass="46981">MELVELNKICDLKNGFAFKSKDYVEKSNTLSCRMSSIRPGGNFDLDHNKRFLPDNFSEIYSDYLLKDGDIVIAMTDLAGDPKILGVPTIVKTEGKFLLQNQRVGKLIIKNEDRVFIPFLKYALNRPENKSYYKKFAGGGLQINVGKKEILNNKIPLPNLATQKRIANILDEADKLCQLNKKIIEKYDTLTQSLFLEMFGDPIENQKNWKVNRLKEISIKILSGNTPKGGSKVYVKNGITFFRSQNIWRNRIELDDVVYISQDIHNNMQKSSLKNGDILMTKTGRINTENSSLGRAAMFMGKDNSANINGHVYLIRLKENIINEFVLFILTTYKYREYIRSVCVGGIDKRQINKTHLEEFPIISPPLKLQNEFAKRIQIIAQQKQQAQEALQKSEDLFNSLLQKAFKGELV</sequence>
<dbReference type="PANTHER" id="PTHR30408:SF12">
    <property type="entry name" value="TYPE I RESTRICTION ENZYME MJAVIII SPECIFICITY SUBUNIT"/>
    <property type="match status" value="1"/>
</dbReference>
<evidence type="ECO:0000259" key="5">
    <source>
        <dbReference type="Pfam" id="PF01420"/>
    </source>
</evidence>
<evidence type="ECO:0000313" key="6">
    <source>
        <dbReference type="EMBL" id="PTX61116.1"/>
    </source>
</evidence>
<keyword evidence="3" id="KW-0238">DNA-binding</keyword>
<dbReference type="AlphaFoldDB" id="A0A2T6BYK4"/>
<gene>
    <name evidence="6" type="ORF">C8N46_105272</name>
</gene>
<dbReference type="EMBL" id="QBKT01000005">
    <property type="protein sequence ID" value="PTX61116.1"/>
    <property type="molecule type" value="Genomic_DNA"/>
</dbReference>
<keyword evidence="6" id="KW-0540">Nuclease</keyword>
<keyword evidence="6" id="KW-0255">Endonuclease</keyword>
<dbReference type="InterPro" id="IPR052021">
    <property type="entry name" value="Type-I_RS_S_subunit"/>
</dbReference>
<evidence type="ECO:0000256" key="3">
    <source>
        <dbReference type="ARBA" id="ARBA00023125"/>
    </source>
</evidence>
<feature type="domain" description="Type I restriction modification DNA specificity" evidence="5">
    <location>
        <begin position="2"/>
        <end position="184"/>
    </location>
</feature>
<dbReference type="InterPro" id="IPR044946">
    <property type="entry name" value="Restrct_endonuc_typeI_TRD_sf"/>
</dbReference>
<dbReference type="SUPFAM" id="SSF116734">
    <property type="entry name" value="DNA methylase specificity domain"/>
    <property type="match status" value="2"/>
</dbReference>
<evidence type="ECO:0000313" key="7">
    <source>
        <dbReference type="Proteomes" id="UP000244090"/>
    </source>
</evidence>
<dbReference type="GO" id="GO:0004519">
    <property type="term" value="F:endonuclease activity"/>
    <property type="evidence" value="ECO:0007669"/>
    <property type="project" value="UniProtKB-KW"/>
</dbReference>